<gene>
    <name evidence="2" type="ORF">NDU88_002485</name>
</gene>
<dbReference type="Proteomes" id="UP001066276">
    <property type="component" value="Chromosome 11"/>
</dbReference>
<sequence>MVETQSVEQQDGGESDVLRRQRSGAPELEDQASRSPLELWRHIRGLIGGDTQRNTAEGTLLARSPGDTNRRCAIALGCRLTLTWPCDWGVEDRRGGGHTERLLAEETGDGQRCRRCTPECGGALVSADRILGHQQDQRKGTGGHCTRLPRR</sequence>
<protein>
    <recommendedName>
        <fullName evidence="4">C2H2-type domain-containing protein</fullName>
    </recommendedName>
</protein>
<keyword evidence="3" id="KW-1185">Reference proteome</keyword>
<reference evidence="2" key="1">
    <citation type="journal article" date="2022" name="bioRxiv">
        <title>Sequencing and chromosome-scale assembly of the giantPleurodeles waltlgenome.</title>
        <authorList>
            <person name="Brown T."/>
            <person name="Elewa A."/>
            <person name="Iarovenko S."/>
            <person name="Subramanian E."/>
            <person name="Araus A.J."/>
            <person name="Petzold A."/>
            <person name="Susuki M."/>
            <person name="Suzuki K.-i.T."/>
            <person name="Hayashi T."/>
            <person name="Toyoda A."/>
            <person name="Oliveira C."/>
            <person name="Osipova E."/>
            <person name="Leigh N.D."/>
            <person name="Simon A."/>
            <person name="Yun M.H."/>
        </authorList>
    </citation>
    <scope>NUCLEOTIDE SEQUENCE</scope>
    <source>
        <strain evidence="2">20211129_DDA</strain>
        <tissue evidence="2">Liver</tissue>
    </source>
</reference>
<evidence type="ECO:0000313" key="3">
    <source>
        <dbReference type="Proteomes" id="UP001066276"/>
    </source>
</evidence>
<feature type="region of interest" description="Disordered" evidence="1">
    <location>
        <begin position="131"/>
        <end position="151"/>
    </location>
</feature>
<dbReference type="EMBL" id="JANPWB010000015">
    <property type="protein sequence ID" value="KAJ1089334.1"/>
    <property type="molecule type" value="Genomic_DNA"/>
</dbReference>
<evidence type="ECO:0008006" key="4">
    <source>
        <dbReference type="Google" id="ProtNLM"/>
    </source>
</evidence>
<dbReference type="AlphaFoldDB" id="A0AAV7LEB0"/>
<feature type="region of interest" description="Disordered" evidence="1">
    <location>
        <begin position="1"/>
        <end position="34"/>
    </location>
</feature>
<comment type="caution">
    <text evidence="2">The sequence shown here is derived from an EMBL/GenBank/DDBJ whole genome shotgun (WGS) entry which is preliminary data.</text>
</comment>
<name>A0AAV7LEB0_PLEWA</name>
<evidence type="ECO:0000256" key="1">
    <source>
        <dbReference type="SAM" id="MobiDB-lite"/>
    </source>
</evidence>
<accession>A0AAV7LEB0</accession>
<evidence type="ECO:0000313" key="2">
    <source>
        <dbReference type="EMBL" id="KAJ1089334.1"/>
    </source>
</evidence>
<organism evidence="2 3">
    <name type="scientific">Pleurodeles waltl</name>
    <name type="common">Iberian ribbed newt</name>
    <dbReference type="NCBI Taxonomy" id="8319"/>
    <lineage>
        <taxon>Eukaryota</taxon>
        <taxon>Metazoa</taxon>
        <taxon>Chordata</taxon>
        <taxon>Craniata</taxon>
        <taxon>Vertebrata</taxon>
        <taxon>Euteleostomi</taxon>
        <taxon>Amphibia</taxon>
        <taxon>Batrachia</taxon>
        <taxon>Caudata</taxon>
        <taxon>Salamandroidea</taxon>
        <taxon>Salamandridae</taxon>
        <taxon>Pleurodelinae</taxon>
        <taxon>Pleurodeles</taxon>
    </lineage>
</organism>
<proteinExistence type="predicted"/>